<dbReference type="EMBL" id="JBHRXI010000001">
    <property type="protein sequence ID" value="MFC3612681.1"/>
    <property type="molecule type" value="Genomic_DNA"/>
</dbReference>
<sequence length="190" mass="21060">MTGKVLAEARWRRLDGPGEDKCRLIEEPGGFMLTGHARFGVGGSEAALDYIVRCDRDWRTTSADVAGFFHEEEAAWRIKRDSDGWMLNEKPSGLAECVDIDLAMTPATNLLPIRRLSIAKGCRAEVTAAWFRPDEGGRLDPLVQSYSCLTSEHVHYASFGFQAVLHIHPSGFVTEYEGLWEGEVNDQSAG</sequence>
<organism evidence="1 2">
    <name type="scientific">Lutimaribacter marinistellae</name>
    <dbReference type="NCBI Taxonomy" id="1820329"/>
    <lineage>
        <taxon>Bacteria</taxon>
        <taxon>Pseudomonadati</taxon>
        <taxon>Pseudomonadota</taxon>
        <taxon>Alphaproteobacteria</taxon>
        <taxon>Rhodobacterales</taxon>
        <taxon>Roseobacteraceae</taxon>
        <taxon>Lutimaribacter</taxon>
    </lineage>
</organism>
<dbReference type="InterPro" id="IPR009467">
    <property type="entry name" value="Glycolipid-bd_prot_put"/>
</dbReference>
<name>A0ABV7TBP2_9RHOB</name>
<keyword evidence="2" id="KW-1185">Reference proteome</keyword>
<dbReference type="Pfam" id="PF06475">
    <property type="entry name" value="Glycolipid_bind"/>
    <property type="match status" value="1"/>
</dbReference>
<proteinExistence type="predicted"/>
<evidence type="ECO:0000313" key="1">
    <source>
        <dbReference type="EMBL" id="MFC3612681.1"/>
    </source>
</evidence>
<dbReference type="RefSeq" id="WP_386733855.1">
    <property type="nucleotide sequence ID" value="NZ_JBHRXI010000001.1"/>
</dbReference>
<evidence type="ECO:0000313" key="2">
    <source>
        <dbReference type="Proteomes" id="UP001595629"/>
    </source>
</evidence>
<dbReference type="SUPFAM" id="SSF159275">
    <property type="entry name" value="PA1994-like"/>
    <property type="match status" value="1"/>
</dbReference>
<dbReference type="Proteomes" id="UP001595629">
    <property type="component" value="Unassembled WGS sequence"/>
</dbReference>
<accession>A0ABV7TBP2</accession>
<protein>
    <submittedName>
        <fullName evidence="1">Glycolipid-binding domain-containing protein</fullName>
    </submittedName>
</protein>
<gene>
    <name evidence="1" type="ORF">ACFORG_02820</name>
</gene>
<reference evidence="2" key="1">
    <citation type="journal article" date="2019" name="Int. J. Syst. Evol. Microbiol.">
        <title>The Global Catalogue of Microorganisms (GCM) 10K type strain sequencing project: providing services to taxonomists for standard genome sequencing and annotation.</title>
        <authorList>
            <consortium name="The Broad Institute Genomics Platform"/>
            <consortium name="The Broad Institute Genome Sequencing Center for Infectious Disease"/>
            <person name="Wu L."/>
            <person name="Ma J."/>
        </authorList>
    </citation>
    <scope>NUCLEOTIDE SEQUENCE [LARGE SCALE GENOMIC DNA]</scope>
    <source>
        <strain evidence="2">KCTC 42911</strain>
    </source>
</reference>
<comment type="caution">
    <text evidence="1">The sequence shown here is derived from an EMBL/GenBank/DDBJ whole genome shotgun (WGS) entry which is preliminary data.</text>
</comment>